<feature type="coiled-coil region" evidence="1">
    <location>
        <begin position="148"/>
        <end position="243"/>
    </location>
</feature>
<dbReference type="PANTHER" id="PTHR35502:SF2">
    <property type="entry name" value="PROTEIN MICROTUBULE BINDING PROTEIN 2C"/>
    <property type="match status" value="1"/>
</dbReference>
<reference evidence="3" key="1">
    <citation type="submission" date="2021-08" db="EMBL/GenBank/DDBJ databases">
        <title>WGS assembly of Ceratopteris richardii.</title>
        <authorList>
            <person name="Marchant D.B."/>
            <person name="Chen G."/>
            <person name="Jenkins J."/>
            <person name="Shu S."/>
            <person name="Leebens-Mack J."/>
            <person name="Grimwood J."/>
            <person name="Schmutz J."/>
            <person name="Soltis P."/>
            <person name="Soltis D."/>
            <person name="Chen Z.-H."/>
        </authorList>
    </citation>
    <scope>NUCLEOTIDE SEQUENCE</scope>
    <source>
        <strain evidence="3">Whitten #5841</strain>
        <tissue evidence="3">Leaf</tissue>
    </source>
</reference>
<keyword evidence="1" id="KW-0175">Coiled coil</keyword>
<dbReference type="InterPro" id="IPR040289">
    <property type="entry name" value="MBP2C"/>
</dbReference>
<dbReference type="PANTHER" id="PTHR35502">
    <property type="entry name" value="PROTEIN MICROTUBULE BINDING PROTEIN 2C"/>
    <property type="match status" value="1"/>
</dbReference>
<feature type="region of interest" description="Disordered" evidence="2">
    <location>
        <begin position="49"/>
        <end position="68"/>
    </location>
</feature>
<keyword evidence="4" id="KW-1185">Reference proteome</keyword>
<feature type="compositionally biased region" description="Polar residues" evidence="2">
    <location>
        <begin position="50"/>
        <end position="67"/>
    </location>
</feature>
<evidence type="ECO:0000313" key="3">
    <source>
        <dbReference type="EMBL" id="KAH7435898.1"/>
    </source>
</evidence>
<organism evidence="3 4">
    <name type="scientific">Ceratopteris richardii</name>
    <name type="common">Triangle waterfern</name>
    <dbReference type="NCBI Taxonomy" id="49495"/>
    <lineage>
        <taxon>Eukaryota</taxon>
        <taxon>Viridiplantae</taxon>
        <taxon>Streptophyta</taxon>
        <taxon>Embryophyta</taxon>
        <taxon>Tracheophyta</taxon>
        <taxon>Polypodiopsida</taxon>
        <taxon>Polypodiidae</taxon>
        <taxon>Polypodiales</taxon>
        <taxon>Pteridineae</taxon>
        <taxon>Pteridaceae</taxon>
        <taxon>Parkerioideae</taxon>
        <taxon>Ceratopteris</taxon>
    </lineage>
</organism>
<evidence type="ECO:0000256" key="2">
    <source>
        <dbReference type="SAM" id="MobiDB-lite"/>
    </source>
</evidence>
<protein>
    <submittedName>
        <fullName evidence="3">Uncharacterized protein</fullName>
    </submittedName>
</protein>
<evidence type="ECO:0000256" key="1">
    <source>
        <dbReference type="SAM" id="Coils"/>
    </source>
</evidence>
<dbReference type="Proteomes" id="UP000825935">
    <property type="component" value="Chromosome 6"/>
</dbReference>
<dbReference type="GO" id="GO:0010497">
    <property type="term" value="P:plasmodesmata-mediated intercellular transport"/>
    <property type="evidence" value="ECO:0007669"/>
    <property type="project" value="InterPro"/>
</dbReference>
<gene>
    <name evidence="3" type="ORF">KP509_06G083000</name>
</gene>
<dbReference type="EMBL" id="CM035411">
    <property type="protein sequence ID" value="KAH7435898.1"/>
    <property type="molecule type" value="Genomic_DNA"/>
</dbReference>
<dbReference type="AlphaFoldDB" id="A0A8T2UME9"/>
<dbReference type="OrthoDB" id="1915670at2759"/>
<comment type="caution">
    <text evidence="3">The sequence shown here is derived from an EMBL/GenBank/DDBJ whole genome shotgun (WGS) entry which is preliminary data.</text>
</comment>
<dbReference type="GO" id="GO:0008017">
    <property type="term" value="F:microtubule binding"/>
    <property type="evidence" value="ECO:0007669"/>
    <property type="project" value="InterPro"/>
</dbReference>
<proteinExistence type="predicted"/>
<name>A0A8T2UME9_CERRI</name>
<sequence>MEVGKAATHSPALNYAKRWDAIGSKDPFYSASDSWRDRYSTGLGTSTLSWSDASPGSVTSHTPSLSSVLPGDEVVDKELYHELMEMVPLIETLMEKKQGSKSFPRYASLVYTPNPRDALKASEQAFRTKKGNGHLYHGNQLDQNTPMISQLKEQMEQLERKLLEKDIQMQGIEASTRQAVLLQFRAREEEFKEQISRKEMEIEKILNRMSGTQHEVEGLRQLLEKAESDVEASNMNVLELQKESHNLQCQVAASLLWMESIASQLDNELADEELDKLIGNSDPATVNGRGGGIWTLEALVDDMSTELSRRKYLASLIAAKRNPTVEMLLLAAELRDQLKASVLQSGRKNT</sequence>
<evidence type="ECO:0000313" key="4">
    <source>
        <dbReference type="Proteomes" id="UP000825935"/>
    </source>
</evidence>
<accession>A0A8T2UME9</accession>